<dbReference type="GO" id="GO:0008270">
    <property type="term" value="F:zinc ion binding"/>
    <property type="evidence" value="ECO:0007669"/>
    <property type="project" value="UniProtKB-KW"/>
</dbReference>
<keyword evidence="17" id="KW-0576">Peroxisome</keyword>
<evidence type="ECO:0000256" key="2">
    <source>
        <dbReference type="ARBA" id="ARBA00004585"/>
    </source>
</evidence>
<evidence type="ECO:0000256" key="16">
    <source>
        <dbReference type="ARBA" id="ARBA00023136"/>
    </source>
</evidence>
<keyword evidence="21" id="KW-1185">Reference proteome</keyword>
<keyword evidence="6" id="KW-0813">Transport</keyword>
<evidence type="ECO:0000256" key="6">
    <source>
        <dbReference type="ARBA" id="ARBA00022448"/>
    </source>
</evidence>
<keyword evidence="14" id="KW-0653">Protein transport</keyword>
<proteinExistence type="inferred from homology"/>
<dbReference type="EC" id="2.3.2.27" evidence="5"/>
<evidence type="ECO:0000256" key="13">
    <source>
        <dbReference type="ARBA" id="ARBA00022833"/>
    </source>
</evidence>
<comment type="catalytic activity">
    <reaction evidence="1">
        <text>S-ubiquitinyl-[E2 ubiquitin-conjugating enzyme]-L-cysteine + [acceptor protein]-L-lysine = [E2 ubiquitin-conjugating enzyme]-L-cysteine + N(6)-ubiquitinyl-[acceptor protein]-L-lysine.</text>
        <dbReference type="EC" id="2.3.2.27"/>
    </reaction>
</comment>
<evidence type="ECO:0000256" key="8">
    <source>
        <dbReference type="ARBA" id="ARBA00022679"/>
    </source>
</evidence>
<dbReference type="Gene3D" id="3.30.40.10">
    <property type="entry name" value="Zinc/RING finger domain, C3HC4 (zinc finger)"/>
    <property type="match status" value="1"/>
</dbReference>
<feature type="domain" description="RING-type" evidence="19">
    <location>
        <begin position="213"/>
        <end position="251"/>
    </location>
</feature>
<gene>
    <name evidence="20" type="ORF">HPB48_022717</name>
</gene>
<evidence type="ECO:0000313" key="21">
    <source>
        <dbReference type="Proteomes" id="UP000821853"/>
    </source>
</evidence>
<dbReference type="OMA" id="REKSECP"/>
<evidence type="ECO:0000256" key="3">
    <source>
        <dbReference type="ARBA" id="ARBA00004906"/>
    </source>
</evidence>
<evidence type="ECO:0000256" key="10">
    <source>
        <dbReference type="ARBA" id="ARBA00022723"/>
    </source>
</evidence>
<dbReference type="VEuPathDB" id="VectorBase:HLOH_062856"/>
<dbReference type="InterPro" id="IPR025654">
    <property type="entry name" value="PEX2/10"/>
</dbReference>
<comment type="caution">
    <text evidence="20">The sequence shown here is derived from an EMBL/GenBank/DDBJ whole genome shotgun (WGS) entry which is preliminary data.</text>
</comment>
<dbReference type="GO" id="GO:0005778">
    <property type="term" value="C:peroxisomal membrane"/>
    <property type="evidence" value="ECO:0007669"/>
    <property type="project" value="UniProtKB-SubCell"/>
</dbReference>
<comment type="pathway">
    <text evidence="3">Protein modification; protein ubiquitination.</text>
</comment>
<dbReference type="GO" id="GO:0061630">
    <property type="term" value="F:ubiquitin protein ligase activity"/>
    <property type="evidence" value="ECO:0007669"/>
    <property type="project" value="UniProtKB-EC"/>
</dbReference>
<dbReference type="Pfam" id="PF13639">
    <property type="entry name" value="zf-RING_2"/>
    <property type="match status" value="1"/>
</dbReference>
<evidence type="ECO:0000256" key="15">
    <source>
        <dbReference type="ARBA" id="ARBA00022989"/>
    </source>
</evidence>
<dbReference type="PANTHER" id="PTHR23350">
    <property type="entry name" value="PEROXISOME ASSEMBLY PROTEIN 10"/>
    <property type="match status" value="1"/>
</dbReference>
<dbReference type="SUPFAM" id="SSF57850">
    <property type="entry name" value="RING/U-box"/>
    <property type="match status" value="1"/>
</dbReference>
<evidence type="ECO:0000256" key="12">
    <source>
        <dbReference type="ARBA" id="ARBA00022786"/>
    </source>
</evidence>
<dbReference type="PROSITE" id="PS00518">
    <property type="entry name" value="ZF_RING_1"/>
    <property type="match status" value="1"/>
</dbReference>
<dbReference type="Pfam" id="PF04757">
    <property type="entry name" value="Pex2_Pex12"/>
    <property type="match status" value="2"/>
</dbReference>
<organism evidence="20 21">
    <name type="scientific">Haemaphysalis longicornis</name>
    <name type="common">Bush tick</name>
    <dbReference type="NCBI Taxonomy" id="44386"/>
    <lineage>
        <taxon>Eukaryota</taxon>
        <taxon>Metazoa</taxon>
        <taxon>Ecdysozoa</taxon>
        <taxon>Arthropoda</taxon>
        <taxon>Chelicerata</taxon>
        <taxon>Arachnida</taxon>
        <taxon>Acari</taxon>
        <taxon>Parasitiformes</taxon>
        <taxon>Ixodida</taxon>
        <taxon>Ixodoidea</taxon>
        <taxon>Ixodidae</taxon>
        <taxon>Haemaphysalinae</taxon>
        <taxon>Haemaphysalis</taxon>
    </lineage>
</organism>
<keyword evidence="10" id="KW-0479">Metal-binding</keyword>
<evidence type="ECO:0000256" key="18">
    <source>
        <dbReference type="PROSITE-ProRule" id="PRU00175"/>
    </source>
</evidence>
<dbReference type="PANTHER" id="PTHR23350:SF0">
    <property type="entry name" value="PEROXISOME BIOGENESIS FACTOR 10"/>
    <property type="match status" value="1"/>
</dbReference>
<evidence type="ECO:0000313" key="20">
    <source>
        <dbReference type="EMBL" id="KAH9375412.1"/>
    </source>
</evidence>
<evidence type="ECO:0000256" key="9">
    <source>
        <dbReference type="ARBA" id="ARBA00022692"/>
    </source>
</evidence>
<evidence type="ECO:0000256" key="7">
    <source>
        <dbReference type="ARBA" id="ARBA00022593"/>
    </source>
</evidence>
<dbReference type="PROSITE" id="PS50089">
    <property type="entry name" value="ZF_RING_2"/>
    <property type="match status" value="1"/>
</dbReference>
<keyword evidence="13" id="KW-0862">Zinc</keyword>
<protein>
    <recommendedName>
        <fullName evidence="5">RING-type E3 ubiquitin transferase</fullName>
        <ecNumber evidence="5">2.3.2.27</ecNumber>
    </recommendedName>
</protein>
<keyword evidence="12" id="KW-0833">Ubl conjugation pathway</keyword>
<reference evidence="20 21" key="1">
    <citation type="journal article" date="2020" name="Cell">
        <title>Large-Scale Comparative Analyses of Tick Genomes Elucidate Their Genetic Diversity and Vector Capacities.</title>
        <authorList>
            <consortium name="Tick Genome and Microbiome Consortium (TIGMIC)"/>
            <person name="Jia N."/>
            <person name="Wang J."/>
            <person name="Shi W."/>
            <person name="Du L."/>
            <person name="Sun Y."/>
            <person name="Zhan W."/>
            <person name="Jiang J.F."/>
            <person name="Wang Q."/>
            <person name="Zhang B."/>
            <person name="Ji P."/>
            <person name="Bell-Sakyi L."/>
            <person name="Cui X.M."/>
            <person name="Yuan T.T."/>
            <person name="Jiang B.G."/>
            <person name="Yang W.F."/>
            <person name="Lam T.T."/>
            <person name="Chang Q.C."/>
            <person name="Ding S.J."/>
            <person name="Wang X.J."/>
            <person name="Zhu J.G."/>
            <person name="Ruan X.D."/>
            <person name="Zhao L."/>
            <person name="Wei J.T."/>
            <person name="Ye R.Z."/>
            <person name="Que T.C."/>
            <person name="Du C.H."/>
            <person name="Zhou Y.H."/>
            <person name="Cheng J.X."/>
            <person name="Dai P.F."/>
            <person name="Guo W.B."/>
            <person name="Han X.H."/>
            <person name="Huang E.J."/>
            <person name="Li L.F."/>
            <person name="Wei W."/>
            <person name="Gao Y.C."/>
            <person name="Liu J.Z."/>
            <person name="Shao H.Z."/>
            <person name="Wang X."/>
            <person name="Wang C.C."/>
            <person name="Yang T.C."/>
            <person name="Huo Q.B."/>
            <person name="Li W."/>
            <person name="Chen H.Y."/>
            <person name="Chen S.E."/>
            <person name="Zhou L.G."/>
            <person name="Ni X.B."/>
            <person name="Tian J.H."/>
            <person name="Sheng Y."/>
            <person name="Liu T."/>
            <person name="Pan Y.S."/>
            <person name="Xia L.Y."/>
            <person name="Li J."/>
            <person name="Zhao F."/>
            <person name="Cao W.C."/>
        </authorList>
    </citation>
    <scope>NUCLEOTIDE SEQUENCE [LARGE SCALE GENOMIC DNA]</scope>
    <source>
        <strain evidence="20">HaeL-2018</strain>
    </source>
</reference>
<dbReference type="AlphaFoldDB" id="A0A9J6GMN4"/>
<name>A0A9J6GMN4_HAELO</name>
<evidence type="ECO:0000256" key="11">
    <source>
        <dbReference type="ARBA" id="ARBA00022771"/>
    </source>
</evidence>
<keyword evidence="7" id="KW-0962">Peroxisome biogenesis</keyword>
<keyword evidence="11 18" id="KW-0863">Zinc-finger</keyword>
<evidence type="ECO:0000256" key="5">
    <source>
        <dbReference type="ARBA" id="ARBA00012483"/>
    </source>
</evidence>
<evidence type="ECO:0000256" key="14">
    <source>
        <dbReference type="ARBA" id="ARBA00022927"/>
    </source>
</evidence>
<dbReference type="EMBL" id="JABSTR010000007">
    <property type="protein sequence ID" value="KAH9375412.1"/>
    <property type="molecule type" value="Genomic_DNA"/>
</dbReference>
<evidence type="ECO:0000259" key="19">
    <source>
        <dbReference type="PROSITE" id="PS50089"/>
    </source>
</evidence>
<evidence type="ECO:0000256" key="1">
    <source>
        <dbReference type="ARBA" id="ARBA00000900"/>
    </source>
</evidence>
<comment type="subcellular location">
    <subcellularLocation>
        <location evidence="2">Peroxisome membrane</location>
        <topology evidence="2">Multi-pass membrane protein</topology>
    </subcellularLocation>
</comment>
<keyword evidence="15" id="KW-1133">Transmembrane helix</keyword>
<dbReference type="SMART" id="SM00184">
    <property type="entry name" value="RING"/>
    <property type="match status" value="1"/>
</dbReference>
<dbReference type="GO" id="GO:0016558">
    <property type="term" value="P:protein import into peroxisome matrix"/>
    <property type="evidence" value="ECO:0007669"/>
    <property type="project" value="InterPro"/>
</dbReference>
<comment type="similarity">
    <text evidence="4">Belongs to the pex2/pex10/pex12 family.</text>
</comment>
<dbReference type="InterPro" id="IPR013083">
    <property type="entry name" value="Znf_RING/FYVE/PHD"/>
</dbReference>
<sequence length="265" mass="29927">MTYRLSKMSRFKPALQPEILRAHQKDEQHITSLQRDVSEIARAGLGTRQWMQWHSEIDSLASLMYYCATTLIGSQTLGEEYVHILQLSRSLTSVPSVAQRLALVVAQSFGGNIRERGVDTAAVNAVLENALKVHTILFYLVGGYHSPAKRLTGIRYVLIRNWLFAPDVARYYKVLGWLSLAEFVVSLRSAVKLFRASPESCYDGESRSPRYECSMCVDCARDASAIPCGHVFCWLCIAGWLRTNRQCPLCRVPCEPQQIVLLRNV</sequence>
<dbReference type="InterPro" id="IPR006845">
    <property type="entry name" value="Pex_N"/>
</dbReference>
<keyword evidence="8" id="KW-0808">Transferase</keyword>
<accession>A0A9J6GMN4</accession>
<keyword evidence="16" id="KW-0472">Membrane</keyword>
<dbReference type="Proteomes" id="UP000821853">
    <property type="component" value="Chromosome 5"/>
</dbReference>
<keyword evidence="9" id="KW-0812">Transmembrane</keyword>
<dbReference type="InterPro" id="IPR001841">
    <property type="entry name" value="Znf_RING"/>
</dbReference>
<dbReference type="InterPro" id="IPR017907">
    <property type="entry name" value="Znf_RING_CS"/>
</dbReference>
<evidence type="ECO:0000256" key="4">
    <source>
        <dbReference type="ARBA" id="ARBA00008704"/>
    </source>
</evidence>
<dbReference type="OrthoDB" id="6270329at2759"/>
<evidence type="ECO:0000256" key="17">
    <source>
        <dbReference type="ARBA" id="ARBA00023140"/>
    </source>
</evidence>